<reference evidence="2" key="1">
    <citation type="journal article" date="2014" name="Genome Biol. Evol.">
        <title>Pangenome evidence for extensive interdomain horizontal transfer affecting lineage core and shell genes in uncultured planktonic thaumarchaeota and euryarchaeota.</title>
        <authorList>
            <person name="Deschamps P."/>
            <person name="Zivanovic Y."/>
            <person name="Moreira D."/>
            <person name="Rodriguez-Valera F."/>
            <person name="Lopez-Garcia P."/>
        </authorList>
    </citation>
    <scope>NUCLEOTIDE SEQUENCE</scope>
</reference>
<dbReference type="EMBL" id="KF901236">
    <property type="protein sequence ID" value="AIF23626.1"/>
    <property type="molecule type" value="Genomic_DNA"/>
</dbReference>
<keyword evidence="1" id="KW-0175">Coiled coil</keyword>
<feature type="coiled-coil region" evidence="1">
    <location>
        <begin position="5"/>
        <end position="39"/>
    </location>
</feature>
<dbReference type="AlphaFoldDB" id="A0A075I4P2"/>
<proteinExistence type="predicted"/>
<evidence type="ECO:0000256" key="1">
    <source>
        <dbReference type="SAM" id="Coils"/>
    </source>
</evidence>
<organism evidence="2">
    <name type="scientific">uncultured marine thaumarchaeote SAT1000_17_H05</name>
    <dbReference type="NCBI Taxonomy" id="1456390"/>
    <lineage>
        <taxon>Archaea</taxon>
        <taxon>Nitrososphaerota</taxon>
        <taxon>environmental samples</taxon>
    </lineage>
</organism>
<accession>A0A075I4P2</accession>
<evidence type="ECO:0000313" key="2">
    <source>
        <dbReference type="EMBL" id="AIF23626.1"/>
    </source>
</evidence>
<name>A0A075I4P2_9ARCH</name>
<protein>
    <submittedName>
        <fullName evidence="2">Uncharacterized protein</fullName>
    </submittedName>
</protein>
<sequence>MASESETVYDRIAKLEDEVAALRSEIDFLKHALRNELARHEVKMARKGTEISSIID</sequence>